<accession>A0AAV1ECY2</accession>
<dbReference type="EMBL" id="OX459126">
    <property type="protein sequence ID" value="CAI9117591.1"/>
    <property type="molecule type" value="Genomic_DNA"/>
</dbReference>
<sequence>MTVAISDLALTPGTAGLSIVSSSPAAPAVLKRKRMFPLAGEEKVEAGKVGQNLLDEFDKDKRILIPAIDGGAGIDAAVLSALRKQNPWKEVAAAKLARRTSPRWFRYSINTYCILTQIRMGWKIRIDDTLSEQQSLTSELRGIFSQWKGHPAGLSGRIGASTHYHLSWMIPNLDDVNGMVHDDARVEEDNQDQFIVDA</sequence>
<proteinExistence type="predicted"/>
<evidence type="ECO:0000313" key="1">
    <source>
        <dbReference type="EMBL" id="CAI9117591.1"/>
    </source>
</evidence>
<evidence type="ECO:0000313" key="2">
    <source>
        <dbReference type="Proteomes" id="UP001161247"/>
    </source>
</evidence>
<organism evidence="1 2">
    <name type="scientific">Oldenlandia corymbosa var. corymbosa</name>
    <dbReference type="NCBI Taxonomy" id="529605"/>
    <lineage>
        <taxon>Eukaryota</taxon>
        <taxon>Viridiplantae</taxon>
        <taxon>Streptophyta</taxon>
        <taxon>Embryophyta</taxon>
        <taxon>Tracheophyta</taxon>
        <taxon>Spermatophyta</taxon>
        <taxon>Magnoliopsida</taxon>
        <taxon>eudicotyledons</taxon>
        <taxon>Gunneridae</taxon>
        <taxon>Pentapetalae</taxon>
        <taxon>asterids</taxon>
        <taxon>lamiids</taxon>
        <taxon>Gentianales</taxon>
        <taxon>Rubiaceae</taxon>
        <taxon>Rubioideae</taxon>
        <taxon>Spermacoceae</taxon>
        <taxon>Hedyotis-Oldenlandia complex</taxon>
        <taxon>Oldenlandia</taxon>
    </lineage>
</organism>
<protein>
    <submittedName>
        <fullName evidence="1">OLC1v1019001C1</fullName>
    </submittedName>
</protein>
<dbReference type="AlphaFoldDB" id="A0AAV1ECY2"/>
<reference evidence="1" key="1">
    <citation type="submission" date="2023-03" db="EMBL/GenBank/DDBJ databases">
        <authorList>
            <person name="Julca I."/>
        </authorList>
    </citation>
    <scope>NUCLEOTIDE SEQUENCE</scope>
</reference>
<dbReference type="Proteomes" id="UP001161247">
    <property type="component" value="Chromosome 9"/>
</dbReference>
<gene>
    <name evidence="1" type="ORF">OLC1_LOCUS23632</name>
</gene>
<name>A0AAV1ECY2_OLDCO</name>
<keyword evidence="2" id="KW-1185">Reference proteome</keyword>